<keyword evidence="5 13" id="KW-0812">Transmembrane</keyword>
<evidence type="ECO:0000256" key="2">
    <source>
        <dbReference type="ARBA" id="ARBA00004556"/>
    </source>
</evidence>
<evidence type="ECO:0000256" key="6">
    <source>
        <dbReference type="ARBA" id="ARBA00022989"/>
    </source>
</evidence>
<evidence type="ECO:0000256" key="9">
    <source>
        <dbReference type="ARBA" id="ARBA00035284"/>
    </source>
</evidence>
<dbReference type="PANTHER" id="PTHR13551:SF1">
    <property type="entry name" value="MEMBRANE PROTEIN BRI3"/>
    <property type="match status" value="1"/>
</dbReference>
<keyword evidence="4" id="KW-0963">Cytoplasm</keyword>
<evidence type="ECO:0000256" key="12">
    <source>
        <dbReference type="SAM" id="MobiDB-lite"/>
    </source>
</evidence>
<sequence>MISVKIERISVSDVVSPPPSYSEAYHQQGNAGGKPIYVRGPPPPPPPPPVGFYPTQPTTVTYHPQSVVVTQPHTTQYVVPVTEVHHVGPGICPACRVGVLTEGFTCLGVMCCILFVSIWISLPLFYDSKAMY</sequence>
<accession>A0A5N5SP51</accession>
<dbReference type="Proteomes" id="UP000326759">
    <property type="component" value="Unassembled WGS sequence"/>
</dbReference>
<gene>
    <name evidence="14" type="ORF">Anas_11966</name>
</gene>
<evidence type="ECO:0000256" key="4">
    <source>
        <dbReference type="ARBA" id="ARBA00022490"/>
    </source>
</evidence>
<comment type="subunit">
    <text evidence="11">Interacts with BRI3BP. Interacts with MGAT1 and IFITM3.</text>
</comment>
<evidence type="ECO:0000256" key="5">
    <source>
        <dbReference type="ARBA" id="ARBA00022692"/>
    </source>
</evidence>
<proteinExistence type="inferred from homology"/>
<evidence type="ECO:0000313" key="14">
    <source>
        <dbReference type="EMBL" id="KAB7495470.1"/>
    </source>
</evidence>
<keyword evidence="6 13" id="KW-1133">Transmembrane helix</keyword>
<dbReference type="GO" id="GO:0048471">
    <property type="term" value="C:perinuclear region of cytoplasm"/>
    <property type="evidence" value="ECO:0007669"/>
    <property type="project" value="UniProtKB-SubCell"/>
</dbReference>
<dbReference type="InterPro" id="IPR019317">
    <property type="entry name" value="BRI3"/>
</dbReference>
<dbReference type="Pfam" id="PF10164">
    <property type="entry name" value="BRI3"/>
    <property type="match status" value="1"/>
</dbReference>
<keyword evidence="8" id="KW-0458">Lysosome</keyword>
<comment type="caution">
    <text evidence="14">The sequence shown here is derived from an EMBL/GenBank/DDBJ whole genome shotgun (WGS) entry which is preliminary data.</text>
</comment>
<comment type="similarity">
    <text evidence="3">Belongs to the BRI3 family.</text>
</comment>
<keyword evidence="15" id="KW-1185">Reference proteome</keyword>
<dbReference type="GO" id="GO:0005765">
    <property type="term" value="C:lysosomal membrane"/>
    <property type="evidence" value="ECO:0007669"/>
    <property type="project" value="UniProtKB-SubCell"/>
</dbReference>
<protein>
    <recommendedName>
        <fullName evidence="9">Membrane protein BRI3</fullName>
    </recommendedName>
    <alternativeName>
        <fullName evidence="10">Brain protein I3</fullName>
    </alternativeName>
</protein>
<keyword evidence="7 13" id="KW-0472">Membrane</keyword>
<feature type="compositionally biased region" description="Pro residues" evidence="12">
    <location>
        <begin position="40"/>
        <end position="51"/>
    </location>
</feature>
<comment type="subcellular location">
    <subcellularLocation>
        <location evidence="2">Cytoplasm</location>
        <location evidence="2">Perinuclear region</location>
    </subcellularLocation>
    <subcellularLocation>
        <location evidence="1">Lysosome membrane</location>
        <topology evidence="1">Multi-pass membrane protein</topology>
    </subcellularLocation>
</comment>
<organism evidence="14 15">
    <name type="scientific">Armadillidium nasatum</name>
    <dbReference type="NCBI Taxonomy" id="96803"/>
    <lineage>
        <taxon>Eukaryota</taxon>
        <taxon>Metazoa</taxon>
        <taxon>Ecdysozoa</taxon>
        <taxon>Arthropoda</taxon>
        <taxon>Crustacea</taxon>
        <taxon>Multicrustacea</taxon>
        <taxon>Malacostraca</taxon>
        <taxon>Eumalacostraca</taxon>
        <taxon>Peracarida</taxon>
        <taxon>Isopoda</taxon>
        <taxon>Oniscidea</taxon>
        <taxon>Crinocheta</taxon>
        <taxon>Armadillidiidae</taxon>
        <taxon>Armadillidium</taxon>
    </lineage>
</organism>
<dbReference type="PANTHER" id="PTHR13551">
    <property type="entry name" value="BRAIN PROTEIN I3"/>
    <property type="match status" value="1"/>
</dbReference>
<evidence type="ECO:0000256" key="10">
    <source>
        <dbReference type="ARBA" id="ARBA00035449"/>
    </source>
</evidence>
<evidence type="ECO:0000256" key="7">
    <source>
        <dbReference type="ARBA" id="ARBA00023136"/>
    </source>
</evidence>
<feature type="region of interest" description="Disordered" evidence="12">
    <location>
        <begin position="14"/>
        <end position="55"/>
    </location>
</feature>
<evidence type="ECO:0000256" key="11">
    <source>
        <dbReference type="ARBA" id="ARBA00046593"/>
    </source>
</evidence>
<evidence type="ECO:0000313" key="15">
    <source>
        <dbReference type="Proteomes" id="UP000326759"/>
    </source>
</evidence>
<evidence type="ECO:0000256" key="3">
    <source>
        <dbReference type="ARBA" id="ARBA00008090"/>
    </source>
</evidence>
<evidence type="ECO:0000256" key="13">
    <source>
        <dbReference type="SAM" id="Phobius"/>
    </source>
</evidence>
<name>A0A5N5SP51_9CRUS</name>
<feature type="transmembrane region" description="Helical" evidence="13">
    <location>
        <begin position="104"/>
        <end position="126"/>
    </location>
</feature>
<evidence type="ECO:0000256" key="1">
    <source>
        <dbReference type="ARBA" id="ARBA00004155"/>
    </source>
</evidence>
<dbReference type="AlphaFoldDB" id="A0A5N5SP51"/>
<reference evidence="14 15" key="1">
    <citation type="journal article" date="2019" name="PLoS Biol.">
        <title>Sex chromosomes control vertical transmission of feminizing Wolbachia symbionts in an isopod.</title>
        <authorList>
            <person name="Becking T."/>
            <person name="Chebbi M.A."/>
            <person name="Giraud I."/>
            <person name="Moumen B."/>
            <person name="Laverre T."/>
            <person name="Caubet Y."/>
            <person name="Peccoud J."/>
            <person name="Gilbert C."/>
            <person name="Cordaux R."/>
        </authorList>
    </citation>
    <scope>NUCLEOTIDE SEQUENCE [LARGE SCALE GENOMIC DNA]</scope>
    <source>
        <strain evidence="14">ANa2</strain>
        <tissue evidence="14">Whole body excluding digestive tract and cuticle</tissue>
    </source>
</reference>
<evidence type="ECO:0000256" key="8">
    <source>
        <dbReference type="ARBA" id="ARBA00023228"/>
    </source>
</evidence>
<dbReference type="EMBL" id="SEYY01022568">
    <property type="protein sequence ID" value="KAB7495470.1"/>
    <property type="molecule type" value="Genomic_DNA"/>
</dbReference>